<gene>
    <name evidence="2" type="ORF">HF685_14245</name>
</gene>
<evidence type="ECO:0000259" key="1">
    <source>
        <dbReference type="Pfam" id="PF01814"/>
    </source>
</evidence>
<reference evidence="2 3" key="1">
    <citation type="submission" date="2020-04" db="EMBL/GenBank/DDBJ databases">
        <title>Genome sequence for Sphingorhabdus sp. strain M1.</title>
        <authorList>
            <person name="Park S.-J."/>
        </authorList>
    </citation>
    <scope>NUCLEOTIDE SEQUENCE [LARGE SCALE GENOMIC DNA]</scope>
    <source>
        <strain evidence="2 3">JK6</strain>
    </source>
</reference>
<dbReference type="PANTHER" id="PTHR35585">
    <property type="entry name" value="HHE DOMAIN PROTEIN (AFU_ORTHOLOGUE AFUA_4G00730)"/>
    <property type="match status" value="1"/>
</dbReference>
<dbReference type="EMBL" id="CP051217">
    <property type="protein sequence ID" value="QJB70293.1"/>
    <property type="molecule type" value="Genomic_DNA"/>
</dbReference>
<organism evidence="2 3">
    <name type="scientific">Parasphingorhabdus halotolerans</name>
    <dbReference type="NCBI Taxonomy" id="2725558"/>
    <lineage>
        <taxon>Bacteria</taxon>
        <taxon>Pseudomonadati</taxon>
        <taxon>Pseudomonadota</taxon>
        <taxon>Alphaproteobacteria</taxon>
        <taxon>Sphingomonadales</taxon>
        <taxon>Sphingomonadaceae</taxon>
        <taxon>Parasphingorhabdus</taxon>
    </lineage>
</organism>
<dbReference type="KEGG" id="phao:HF685_14245"/>
<sequence length="149" mass="17398">MSDIFTRLKQDHDRHREMLARVADTSGDSKERREAFEQLRIDVSAHANAEEQSLYAEMLSRPDLQDKGRHSVAEHKEADDIFEELSEKPFDDTGWLTRFKTLKHELEHHMEEEENDIFPPAKEGLSDQRAGELLKIFNDRKPAEVDKVI</sequence>
<accession>A0A6H2DQN6</accession>
<proteinExistence type="predicted"/>
<dbReference type="Gene3D" id="1.20.120.520">
    <property type="entry name" value="nmb1532 protein domain like"/>
    <property type="match status" value="1"/>
</dbReference>
<dbReference type="AlphaFoldDB" id="A0A6H2DQN6"/>
<evidence type="ECO:0000313" key="2">
    <source>
        <dbReference type="EMBL" id="QJB70293.1"/>
    </source>
</evidence>
<feature type="domain" description="Hemerythrin-like" evidence="1">
    <location>
        <begin position="4"/>
        <end position="119"/>
    </location>
</feature>
<dbReference type="Pfam" id="PF01814">
    <property type="entry name" value="Hemerythrin"/>
    <property type="match status" value="1"/>
</dbReference>
<keyword evidence="3" id="KW-1185">Reference proteome</keyword>
<protein>
    <submittedName>
        <fullName evidence="2">Hemerythrin domain-containing protein</fullName>
    </submittedName>
</protein>
<dbReference type="Proteomes" id="UP000501600">
    <property type="component" value="Chromosome"/>
</dbReference>
<dbReference type="PANTHER" id="PTHR35585:SF1">
    <property type="entry name" value="HHE DOMAIN PROTEIN (AFU_ORTHOLOGUE AFUA_4G00730)"/>
    <property type="match status" value="1"/>
</dbReference>
<dbReference type="InterPro" id="IPR012312">
    <property type="entry name" value="Hemerythrin-like"/>
</dbReference>
<dbReference type="RefSeq" id="WP_168820559.1">
    <property type="nucleotide sequence ID" value="NZ_CP051217.1"/>
</dbReference>
<evidence type="ECO:0000313" key="3">
    <source>
        <dbReference type="Proteomes" id="UP000501600"/>
    </source>
</evidence>
<name>A0A6H2DQN6_9SPHN</name>